<evidence type="ECO:0000313" key="2">
    <source>
        <dbReference type="Proteomes" id="UP000027451"/>
    </source>
</evidence>
<keyword evidence="2" id="KW-1185">Reference proteome</keyword>
<proteinExistence type="predicted"/>
<accession>A0A656QS19</accession>
<dbReference type="AlphaFoldDB" id="A0A656QS19"/>
<reference evidence="1 2" key="1">
    <citation type="submission" date="2014-03" db="EMBL/GenBank/DDBJ databases">
        <title>Draft Genome Sequences of Four Burkholderia Strains.</title>
        <authorList>
            <person name="Liu X.Y."/>
            <person name="Li C.X."/>
            <person name="Xu J.H."/>
        </authorList>
    </citation>
    <scope>NUCLEOTIDE SEQUENCE [LARGE SCALE GENOMIC DNA]</scope>
    <source>
        <strain evidence="1 2">OP-1</strain>
    </source>
</reference>
<dbReference type="Proteomes" id="UP000027451">
    <property type="component" value="Unassembled WGS sequence"/>
</dbReference>
<protein>
    <submittedName>
        <fullName evidence="1">Uncharacterized protein</fullName>
    </submittedName>
</protein>
<comment type="caution">
    <text evidence="1">The sequence shown here is derived from an EMBL/GenBank/DDBJ whole genome shotgun (WGS) entry which is preliminary data.</text>
</comment>
<name>A0A656QS19_9BURK</name>
<gene>
    <name evidence="1" type="ORF">BG60_14240</name>
</gene>
<evidence type="ECO:0000313" key="1">
    <source>
        <dbReference type="EMBL" id="KDR33282.1"/>
    </source>
</evidence>
<organism evidence="1 2">
    <name type="scientific">Caballeronia zhejiangensis</name>
    <dbReference type="NCBI Taxonomy" id="871203"/>
    <lineage>
        <taxon>Bacteria</taxon>
        <taxon>Pseudomonadati</taxon>
        <taxon>Pseudomonadota</taxon>
        <taxon>Betaproteobacteria</taxon>
        <taxon>Burkholderiales</taxon>
        <taxon>Burkholderiaceae</taxon>
        <taxon>Caballeronia</taxon>
    </lineage>
</organism>
<dbReference type="EMBL" id="JFHD01000002">
    <property type="protein sequence ID" value="KDR33282.1"/>
    <property type="molecule type" value="Genomic_DNA"/>
</dbReference>
<sequence length="145" mass="16526">MPRPSFPSGDTALMPPGSKMYVPRYEALTTFLRVDLSEKYSDPRTLDQLSVWYKRKIQSFGGHRYMWVQGTSIGLLTESANWIVEYNGALYKGELLTPGLRPPYLPNGVSHVDPRPAYNKTAMDFLLTQLGPNPQQIRSPYMRPM</sequence>